<gene>
    <name evidence="6" type="primary">LOC116302854</name>
</gene>
<dbReference type="EC" id="1.3.1.48" evidence="2"/>
<keyword evidence="3" id="KW-0560">Oxidoreductase</keyword>
<dbReference type="GO" id="GO:0008270">
    <property type="term" value="F:zinc ion binding"/>
    <property type="evidence" value="ECO:0007669"/>
    <property type="project" value="InterPro"/>
</dbReference>
<dbReference type="Pfam" id="PF00107">
    <property type="entry name" value="ADH_zinc_N"/>
    <property type="match status" value="1"/>
</dbReference>
<evidence type="ECO:0000256" key="3">
    <source>
        <dbReference type="ARBA" id="ARBA00023002"/>
    </source>
</evidence>
<protein>
    <recommendedName>
        <fullName evidence="2">15-oxoprostaglandin 13-reductase</fullName>
        <ecNumber evidence="2">1.3.1.48</ecNumber>
    </recommendedName>
</protein>
<dbReference type="InterPro" id="IPR013154">
    <property type="entry name" value="ADH-like_N"/>
</dbReference>
<dbReference type="Proteomes" id="UP000515163">
    <property type="component" value="Unplaced"/>
</dbReference>
<dbReference type="FunCoup" id="A0A6P8IP09">
    <property type="interactions" value="540"/>
</dbReference>
<dbReference type="InterPro" id="IPR002364">
    <property type="entry name" value="Quin_OxRdtase/zeta-crystal_CS"/>
</dbReference>
<dbReference type="Gene3D" id="3.90.180.10">
    <property type="entry name" value="Medium-chain alcohol dehydrogenases, catalytic domain"/>
    <property type="match status" value="1"/>
</dbReference>
<proteinExistence type="inferred from homology"/>
<evidence type="ECO:0000259" key="4">
    <source>
        <dbReference type="SMART" id="SM00829"/>
    </source>
</evidence>
<evidence type="ECO:0000313" key="6">
    <source>
        <dbReference type="RefSeq" id="XP_031568103.1"/>
    </source>
</evidence>
<evidence type="ECO:0000313" key="5">
    <source>
        <dbReference type="Proteomes" id="UP000515163"/>
    </source>
</evidence>
<dbReference type="GO" id="GO:0047522">
    <property type="term" value="F:15-oxoprostaglandin 13-reductase [NAD(P)+] activity"/>
    <property type="evidence" value="ECO:0007669"/>
    <property type="project" value="UniProtKB-EC"/>
</dbReference>
<keyword evidence="5" id="KW-1185">Reference proteome</keyword>
<dbReference type="InterPro" id="IPR013149">
    <property type="entry name" value="ADH-like_C"/>
</dbReference>
<dbReference type="KEGG" id="aten:116302854"/>
<dbReference type="GeneID" id="116302854"/>
<dbReference type="PANTHER" id="PTHR43677">
    <property type="entry name" value="SHORT-CHAIN DEHYDROGENASE/REDUCTASE"/>
    <property type="match status" value="1"/>
</dbReference>
<dbReference type="FunFam" id="3.40.50.720:FF:000121">
    <property type="entry name" value="Prostaglandin reductase 2"/>
    <property type="match status" value="1"/>
</dbReference>
<dbReference type="Pfam" id="PF08240">
    <property type="entry name" value="ADH_N"/>
    <property type="match status" value="1"/>
</dbReference>
<dbReference type="GO" id="GO:0005739">
    <property type="term" value="C:mitochondrion"/>
    <property type="evidence" value="ECO:0007669"/>
    <property type="project" value="TreeGrafter"/>
</dbReference>
<organism evidence="5 6">
    <name type="scientific">Actinia tenebrosa</name>
    <name type="common">Australian red waratah sea anemone</name>
    <dbReference type="NCBI Taxonomy" id="6105"/>
    <lineage>
        <taxon>Eukaryota</taxon>
        <taxon>Metazoa</taxon>
        <taxon>Cnidaria</taxon>
        <taxon>Anthozoa</taxon>
        <taxon>Hexacorallia</taxon>
        <taxon>Actiniaria</taxon>
        <taxon>Actiniidae</taxon>
        <taxon>Actinia</taxon>
    </lineage>
</organism>
<dbReference type="InterPro" id="IPR011032">
    <property type="entry name" value="GroES-like_sf"/>
</dbReference>
<dbReference type="AlphaFoldDB" id="A0A6P8IP09"/>
<dbReference type="InParanoid" id="A0A6P8IP09"/>
<dbReference type="PROSITE" id="PS01162">
    <property type="entry name" value="QOR_ZETA_CRYSTAL"/>
    <property type="match status" value="1"/>
</dbReference>
<dbReference type="SUPFAM" id="SSF51735">
    <property type="entry name" value="NAD(P)-binding Rossmann-fold domains"/>
    <property type="match status" value="1"/>
</dbReference>
<feature type="domain" description="Enoyl reductase (ER)" evidence="4">
    <location>
        <begin position="27"/>
        <end position="349"/>
    </location>
</feature>
<evidence type="ECO:0000256" key="2">
    <source>
        <dbReference type="ARBA" id="ARBA00011981"/>
    </source>
</evidence>
<evidence type="ECO:0000256" key="1">
    <source>
        <dbReference type="ARBA" id="ARBA00010371"/>
    </source>
</evidence>
<dbReference type="PANTHER" id="PTHR43677:SF3">
    <property type="entry name" value="PROSTAGLANDIN REDUCTASE 3"/>
    <property type="match status" value="1"/>
</dbReference>
<comment type="similarity">
    <text evidence="1">Belongs to the zinc-containing alcohol dehydrogenase family. Quinone oxidoreductase subfamily.</text>
</comment>
<dbReference type="RefSeq" id="XP_031568103.1">
    <property type="nucleotide sequence ID" value="XM_031712243.1"/>
</dbReference>
<dbReference type="SUPFAM" id="SSF50129">
    <property type="entry name" value="GroES-like"/>
    <property type="match status" value="1"/>
</dbReference>
<sequence>MSNYIKMASRQLPKTFKKLVVTKLSTNFREAVQAVTVPMIAPGPEEMLVKTSYAGINASDINFTAGRYTPGQEPPFDVGLEAIGEVVSVGDKIKKHFNVGQAVTFMKYGAFAEYILLSKRDAIPVPSVHPDFISLLISGMTAAMALDKMGDLKSGEKVLVTAAAGGTGQFAVQLAKQAGCHVIGTCSSQEKVDLLKSLGCDRPINYKTEELNDVLKAEYPEGVDVVYESIGGNIFDVCVNRLATKGRLIVIGFITGYESKLGFNPVKTGTLIPKLLTKSASVRGFFLFNYVSDIKTYMPRLIQLYQSGQIKTAVDMGENSKAGPFRGLTSVYDAVEHMYKGLNRGKLVVQISNDPKSHL</sequence>
<dbReference type="OrthoDB" id="9992527at2759"/>
<accession>A0A6P8IP09</accession>
<dbReference type="CDD" id="cd08250">
    <property type="entry name" value="Mgc45594_like"/>
    <property type="match status" value="1"/>
</dbReference>
<name>A0A6P8IP09_ACTTE</name>
<dbReference type="InterPro" id="IPR051397">
    <property type="entry name" value="Zn-ADH-like_protein"/>
</dbReference>
<dbReference type="InterPro" id="IPR036291">
    <property type="entry name" value="NAD(P)-bd_dom_sf"/>
</dbReference>
<dbReference type="Gene3D" id="3.40.50.720">
    <property type="entry name" value="NAD(P)-binding Rossmann-like Domain"/>
    <property type="match status" value="1"/>
</dbReference>
<dbReference type="SMART" id="SM00829">
    <property type="entry name" value="PKS_ER"/>
    <property type="match status" value="1"/>
</dbReference>
<reference evidence="6" key="1">
    <citation type="submission" date="2025-08" db="UniProtKB">
        <authorList>
            <consortium name="RefSeq"/>
        </authorList>
    </citation>
    <scope>IDENTIFICATION</scope>
    <source>
        <tissue evidence="6">Tentacle</tissue>
    </source>
</reference>
<dbReference type="InterPro" id="IPR020843">
    <property type="entry name" value="ER"/>
</dbReference>